<gene>
    <name evidence="1" type="ORF">TIFTF001_020330</name>
</gene>
<proteinExistence type="predicted"/>
<accession>A0AA88ATX1</accession>
<dbReference type="AlphaFoldDB" id="A0AA88ATX1"/>
<organism evidence="1 2">
    <name type="scientific">Ficus carica</name>
    <name type="common">Common fig</name>
    <dbReference type="NCBI Taxonomy" id="3494"/>
    <lineage>
        <taxon>Eukaryota</taxon>
        <taxon>Viridiplantae</taxon>
        <taxon>Streptophyta</taxon>
        <taxon>Embryophyta</taxon>
        <taxon>Tracheophyta</taxon>
        <taxon>Spermatophyta</taxon>
        <taxon>Magnoliopsida</taxon>
        <taxon>eudicotyledons</taxon>
        <taxon>Gunneridae</taxon>
        <taxon>Pentapetalae</taxon>
        <taxon>rosids</taxon>
        <taxon>fabids</taxon>
        <taxon>Rosales</taxon>
        <taxon>Moraceae</taxon>
        <taxon>Ficeae</taxon>
        <taxon>Ficus</taxon>
    </lineage>
</organism>
<sequence>MAHYACFPLPSEPLVPWEVFKSFHTIDRNLYSRLVFELTRDPGESMKVMALWLWIEKNNFSPLGYHWILRTLLPSHPSPLNAFADESVAALKTIEWEPSSPAPAPSAFDLPMFWSMTRKLVSLKDFCDNRGNVAYGVNKMLDKVCIRAFQDLMQRALDMRAVAAVEIARTSTQNPAPVPVPMMRMPLRFEPVMMSPPPPPPPMPLPPPPPMQLPPPPPVPLPQPPPQHFVGGMPLVPQYGQQNYVPNGDGGHGFLGSNPNDDLVGVRGINYEDYNFNHDLVEFLMRSLDLNSDREDHYEEDFYYNQPDDQVDLVPADERTIFLTFSRGYPISETEVRDFFTSKFGDDLIEAIIMQDVRSPDDQPLYARLVVRSLSAVDFVLEGRGRVKFSIDGKDIWARRYVRLDNIAM</sequence>
<protein>
    <submittedName>
        <fullName evidence="1">Uncharacterized protein</fullName>
    </submittedName>
</protein>
<evidence type="ECO:0000313" key="1">
    <source>
        <dbReference type="EMBL" id="GMN51181.1"/>
    </source>
</evidence>
<comment type="caution">
    <text evidence="1">The sequence shown here is derived from an EMBL/GenBank/DDBJ whole genome shotgun (WGS) entry which is preliminary data.</text>
</comment>
<dbReference type="Proteomes" id="UP001187192">
    <property type="component" value="Unassembled WGS sequence"/>
</dbReference>
<keyword evidence="2" id="KW-1185">Reference proteome</keyword>
<dbReference type="EMBL" id="BTGU01000036">
    <property type="protein sequence ID" value="GMN51181.1"/>
    <property type="molecule type" value="Genomic_DNA"/>
</dbReference>
<dbReference type="PANTHER" id="PTHR33527">
    <property type="entry name" value="OS07G0274300 PROTEIN"/>
    <property type="match status" value="1"/>
</dbReference>
<dbReference type="PANTHER" id="PTHR33527:SF28">
    <property type="entry name" value="GB|AAD43168.1"/>
    <property type="match status" value="1"/>
</dbReference>
<reference evidence="1" key="1">
    <citation type="submission" date="2023-07" db="EMBL/GenBank/DDBJ databases">
        <title>draft genome sequence of fig (Ficus carica).</title>
        <authorList>
            <person name="Takahashi T."/>
            <person name="Nishimura K."/>
        </authorList>
    </citation>
    <scope>NUCLEOTIDE SEQUENCE</scope>
</reference>
<evidence type="ECO:0000313" key="2">
    <source>
        <dbReference type="Proteomes" id="UP001187192"/>
    </source>
</evidence>
<name>A0AA88ATX1_FICCA</name>